<gene>
    <name evidence="1" type="ORF">FUA48_12455</name>
</gene>
<organism evidence="1 2">
    <name type="scientific">Flavobacterium alkalisoli</name>
    <dbReference type="NCBI Taxonomy" id="2602769"/>
    <lineage>
        <taxon>Bacteria</taxon>
        <taxon>Pseudomonadati</taxon>
        <taxon>Bacteroidota</taxon>
        <taxon>Flavobacteriia</taxon>
        <taxon>Flavobacteriales</taxon>
        <taxon>Flavobacteriaceae</taxon>
        <taxon>Flavobacterium</taxon>
    </lineage>
</organism>
<dbReference type="OrthoDB" id="9873664at2"/>
<dbReference type="EMBL" id="CP042831">
    <property type="protein sequence ID" value="QEE50360.1"/>
    <property type="molecule type" value="Genomic_DNA"/>
</dbReference>
<dbReference type="RefSeq" id="WP_147583831.1">
    <property type="nucleotide sequence ID" value="NZ_CP042831.1"/>
</dbReference>
<evidence type="ECO:0000313" key="1">
    <source>
        <dbReference type="EMBL" id="QEE50360.1"/>
    </source>
</evidence>
<accession>A0A5B9FTL7</accession>
<reference evidence="1 2" key="1">
    <citation type="submission" date="2019-08" db="EMBL/GenBank/DDBJ databases">
        <title>Flavobacterium alkalisoli sp. nov., isolated from rhizosphere soil of Suaeda salsa.</title>
        <authorList>
            <person name="Sun J.-Q."/>
            <person name="Xu L."/>
        </authorList>
    </citation>
    <scope>NUCLEOTIDE SEQUENCE [LARGE SCALE GENOMIC DNA]</scope>
    <source>
        <strain evidence="1 2">XS-5</strain>
    </source>
</reference>
<name>A0A5B9FTL7_9FLAO</name>
<evidence type="ECO:0008006" key="3">
    <source>
        <dbReference type="Google" id="ProtNLM"/>
    </source>
</evidence>
<dbReference type="Proteomes" id="UP000321222">
    <property type="component" value="Chromosome"/>
</dbReference>
<dbReference type="KEGG" id="fak:FUA48_12455"/>
<proteinExistence type="predicted"/>
<keyword evidence="2" id="KW-1185">Reference proteome</keyword>
<evidence type="ECO:0000313" key="2">
    <source>
        <dbReference type="Proteomes" id="UP000321222"/>
    </source>
</evidence>
<protein>
    <recommendedName>
        <fullName evidence="3">DUF4279 domain-containing protein</fullName>
    </recommendedName>
</protein>
<sequence>MIFRLALYSDSEETKRITEEDFTDILPFYSDFRRMGDYRQLTNGKIRTQPNIETVINFAAQEFIDLDIEYASIEYISLWKEKINNVQLIRKRYNFNLHLDCELVMYKKYPALTFPLDFTKFLAENDIGFSIDLWE</sequence>
<dbReference type="AlphaFoldDB" id="A0A5B9FTL7"/>